<dbReference type="GO" id="GO:0003677">
    <property type="term" value="F:DNA binding"/>
    <property type="evidence" value="ECO:0007669"/>
    <property type="project" value="UniProtKB-KW"/>
</dbReference>
<protein>
    <recommendedName>
        <fullName evidence="8">Probable [Fe-S]-dependent transcriptional repressor</fullName>
    </recommendedName>
</protein>
<evidence type="ECO:0000256" key="3">
    <source>
        <dbReference type="ARBA" id="ARBA00023004"/>
    </source>
</evidence>
<name>A0A081RZY2_PHOTE</name>
<evidence type="ECO:0000313" key="10">
    <source>
        <dbReference type="EMBL" id="KER04235.1"/>
    </source>
</evidence>
<keyword evidence="4 8" id="KW-0411">Iron-sulfur</keyword>
<feature type="binding site" evidence="8">
    <location>
        <position position="59"/>
    </location>
    <ligand>
        <name>iron-sulfur cluster</name>
        <dbReference type="ChEBI" id="CHEBI:30408"/>
    </ligand>
</feature>
<dbReference type="EMBL" id="JGVH01000010">
    <property type="protein sequence ID" value="KER04235.1"/>
    <property type="molecule type" value="Genomic_DNA"/>
</dbReference>
<dbReference type="RefSeq" id="WP_051769224.1">
    <property type="nucleotide sequence ID" value="NZ_CAWLUD010000010.1"/>
</dbReference>
<keyword evidence="6 8" id="KW-0238">DNA-binding</keyword>
<dbReference type="HAMAP" id="MF_01586">
    <property type="entry name" value="FeoC"/>
    <property type="match status" value="1"/>
</dbReference>
<dbReference type="InterPro" id="IPR036390">
    <property type="entry name" value="WH_DNA-bd_sf"/>
</dbReference>
<comment type="similarity">
    <text evidence="8">Belongs to the FeoC family.</text>
</comment>
<evidence type="ECO:0000256" key="5">
    <source>
        <dbReference type="ARBA" id="ARBA00023015"/>
    </source>
</evidence>
<evidence type="ECO:0000256" key="8">
    <source>
        <dbReference type="HAMAP-Rule" id="MF_01586"/>
    </source>
</evidence>
<dbReference type="InterPro" id="IPR023732">
    <property type="entry name" value="FeoC"/>
</dbReference>
<evidence type="ECO:0000256" key="4">
    <source>
        <dbReference type="ARBA" id="ARBA00023014"/>
    </source>
</evidence>
<evidence type="ECO:0000256" key="1">
    <source>
        <dbReference type="ARBA" id="ARBA00022491"/>
    </source>
</evidence>
<organism evidence="10 11">
    <name type="scientific">Photorhabdus temperata subsp. temperata Meg1</name>
    <dbReference type="NCBI Taxonomy" id="1393735"/>
    <lineage>
        <taxon>Bacteria</taxon>
        <taxon>Pseudomonadati</taxon>
        <taxon>Pseudomonadota</taxon>
        <taxon>Gammaproteobacteria</taxon>
        <taxon>Enterobacterales</taxon>
        <taxon>Morganellaceae</taxon>
        <taxon>Photorhabdus</taxon>
    </lineage>
</organism>
<feature type="domain" description="Transcriptional regulator HTH-type FeoC" evidence="9">
    <location>
        <begin position="3"/>
        <end position="73"/>
    </location>
</feature>
<keyword evidence="2 8" id="KW-0479">Metal-binding</keyword>
<keyword evidence="7 8" id="KW-0804">Transcription</keyword>
<evidence type="ECO:0000256" key="2">
    <source>
        <dbReference type="ARBA" id="ARBA00022723"/>
    </source>
</evidence>
<dbReference type="AlphaFoldDB" id="A0A081RZY2"/>
<dbReference type="SUPFAM" id="SSF46785">
    <property type="entry name" value="Winged helix' DNA-binding domain"/>
    <property type="match status" value="1"/>
</dbReference>
<dbReference type="PATRIC" id="fig|1393735.3.peg.1037"/>
<keyword evidence="5 8" id="KW-0805">Transcription regulation</keyword>
<dbReference type="Pfam" id="PF09012">
    <property type="entry name" value="FeoC"/>
    <property type="match status" value="1"/>
</dbReference>
<feature type="binding site" evidence="8">
    <location>
        <position position="68"/>
    </location>
    <ligand>
        <name>iron-sulfur cluster</name>
        <dbReference type="ChEBI" id="CHEBI:30408"/>
    </ligand>
</feature>
<reference evidence="10 11" key="1">
    <citation type="submission" date="2014-03" db="EMBL/GenBank/DDBJ databases">
        <title>Draft Genome of Photorhabdus temperata Meg1.</title>
        <authorList>
            <person name="Hurst S.G.IV."/>
            <person name="Morris K."/>
            <person name="Thomas K."/>
            <person name="Tisa L.S."/>
        </authorList>
    </citation>
    <scope>NUCLEOTIDE SEQUENCE [LARGE SCALE GENOMIC DNA]</scope>
    <source>
        <strain evidence="10 11">Meg1</strain>
    </source>
</reference>
<evidence type="ECO:0000259" key="9">
    <source>
        <dbReference type="Pfam" id="PF09012"/>
    </source>
</evidence>
<dbReference type="GO" id="GO:0051536">
    <property type="term" value="F:iron-sulfur cluster binding"/>
    <property type="evidence" value="ECO:0007669"/>
    <property type="project" value="UniProtKB-KW"/>
</dbReference>
<dbReference type="InterPro" id="IPR015102">
    <property type="entry name" value="Tscrpt_reg_HTH_FeoC"/>
</dbReference>
<evidence type="ECO:0000313" key="11">
    <source>
        <dbReference type="Proteomes" id="UP000028002"/>
    </source>
</evidence>
<comment type="caution">
    <text evidence="10">The sequence shown here is derived from an EMBL/GenBank/DDBJ whole genome shotgun (WGS) entry which is preliminary data.</text>
</comment>
<dbReference type="Gene3D" id="1.10.10.10">
    <property type="entry name" value="Winged helix-like DNA-binding domain superfamily/Winged helix DNA-binding domain"/>
    <property type="match status" value="1"/>
</dbReference>
<keyword evidence="3 8" id="KW-0408">Iron</keyword>
<evidence type="ECO:0000256" key="7">
    <source>
        <dbReference type="ARBA" id="ARBA00023163"/>
    </source>
</evidence>
<feature type="binding site" evidence="8">
    <location>
        <position position="62"/>
    </location>
    <ligand>
        <name>iron-sulfur cluster</name>
        <dbReference type="ChEBI" id="CHEBI:30408"/>
    </ligand>
</feature>
<evidence type="ECO:0000256" key="6">
    <source>
        <dbReference type="ARBA" id="ARBA00023125"/>
    </source>
</evidence>
<dbReference type="Proteomes" id="UP000028002">
    <property type="component" value="Unassembled WGS sequence"/>
</dbReference>
<keyword evidence="1 8" id="KW-0678">Repressor</keyword>
<dbReference type="InterPro" id="IPR036388">
    <property type="entry name" value="WH-like_DNA-bd_sf"/>
</dbReference>
<proteinExistence type="inferred from homology"/>
<dbReference type="GO" id="GO:0005506">
    <property type="term" value="F:iron ion binding"/>
    <property type="evidence" value="ECO:0007669"/>
    <property type="project" value="UniProtKB-UniRule"/>
</dbReference>
<sequence length="90" mass="9854">MISLLQVRDAVALNGRADARLLSRQLCASVQMIAAMLEQLTVMGKLEKVDATACLSGSCKQCPETQKCDTAVYRIAEGHQIIKKTNQFNI</sequence>
<comment type="function">
    <text evidence="8">May function as a transcriptional regulator that controls feoABC expression.</text>
</comment>
<feature type="binding site" evidence="8">
    <location>
        <position position="54"/>
    </location>
    <ligand>
        <name>iron-sulfur cluster</name>
        <dbReference type="ChEBI" id="CHEBI:30408"/>
    </ligand>
</feature>
<accession>A0A081RZY2</accession>
<gene>
    <name evidence="8" type="primary">feoC</name>
    <name evidence="10" type="ORF">MEG1DRAFT_01005</name>
</gene>